<dbReference type="Proteomes" id="UP000071859">
    <property type="component" value="Unassembled WGS sequence"/>
</dbReference>
<feature type="domain" description="Zorya protein ZorC EH" evidence="2">
    <location>
        <begin position="94"/>
        <end position="442"/>
    </location>
</feature>
<name>A0A157ZLY5_9BURK</name>
<keyword evidence="4" id="KW-1185">Reference proteome</keyword>
<evidence type="ECO:0000313" key="3">
    <source>
        <dbReference type="EMBL" id="SAK45977.1"/>
    </source>
</evidence>
<dbReference type="Pfam" id="PF15611">
    <property type="entry name" value="EH_Signature"/>
    <property type="match status" value="1"/>
</dbReference>
<accession>A0A157ZLY5</accession>
<sequence>MLHERAGAWGQTRDMAMALRDIRKAFGDRSDAPSLDQLKIALRAFFARRTDLSPTQVKYVCYGVTVPHDDTEDGVRIIDDRALFQALMKVLGDYETQEGRFRQCYQGLLQGYFGFRRDPGEKSQAHQNWINLRRYLSERLPAMHAKATSREFVPDWLGTLNEHKNLLTDNPCGRYADMFEAGKTDELRALFGGLGIESNSWIWDEVVMAYVRSVCERGDAEFYDALRCVLPFLNGRADIKLPQLLAVRATAMIVKRYAQCRSRPEHDGLRDTCVALIGNPWLDPTAWHARVGYEPAREMVEGWLKRRLIKDFFEVLAKDGAADLRRLHYWLKWEPQISDMWFVLGADARNNRTAAFSNVRKRMGNRERVLEKSTADNNAFIMRIGPLIVIEFGLTGNACFFFSNTTVPVTLSARAFDLSDLKNTDRMLEKHSHHSGWEDRFDSVLSRLLDERSANGHPPEASIASGQSRPSSSQRIATPRVARPDGWEIQELLRKCAKHGISYEDNRPKRGALWVLLSDPKRSPRIAEELVEMGFKYKEGSGFWIK</sequence>
<proteinExistence type="predicted"/>
<feature type="compositionally biased region" description="Polar residues" evidence="1">
    <location>
        <begin position="464"/>
        <end position="476"/>
    </location>
</feature>
<protein>
    <recommendedName>
        <fullName evidence="2">Zorya protein ZorC EH domain-containing protein</fullName>
    </recommendedName>
</protein>
<reference evidence="3" key="1">
    <citation type="submission" date="2016-01" db="EMBL/GenBank/DDBJ databases">
        <authorList>
            <person name="Peeters C."/>
        </authorList>
    </citation>
    <scope>NUCLEOTIDE SEQUENCE</scope>
    <source>
        <strain evidence="3">LMG 29321</strain>
    </source>
</reference>
<dbReference type="AlphaFoldDB" id="A0A157ZLY5"/>
<dbReference type="InterPro" id="IPR028943">
    <property type="entry name" value="ZorC_EH_Signature_dom"/>
</dbReference>
<evidence type="ECO:0000256" key="1">
    <source>
        <dbReference type="SAM" id="MobiDB-lite"/>
    </source>
</evidence>
<gene>
    <name evidence="3" type="ORF">AWB78_00669</name>
</gene>
<evidence type="ECO:0000259" key="2">
    <source>
        <dbReference type="Pfam" id="PF15611"/>
    </source>
</evidence>
<organism evidence="3 4">
    <name type="scientific">Caballeronia calidae</name>
    <dbReference type="NCBI Taxonomy" id="1777139"/>
    <lineage>
        <taxon>Bacteria</taxon>
        <taxon>Pseudomonadati</taxon>
        <taxon>Pseudomonadota</taxon>
        <taxon>Betaproteobacteria</taxon>
        <taxon>Burkholderiales</taxon>
        <taxon>Burkholderiaceae</taxon>
        <taxon>Caballeronia</taxon>
    </lineage>
</organism>
<evidence type="ECO:0000313" key="4">
    <source>
        <dbReference type="Proteomes" id="UP000071859"/>
    </source>
</evidence>
<comment type="caution">
    <text evidence="3">The sequence shown here is derived from an EMBL/GenBank/DDBJ whole genome shotgun (WGS) entry which is preliminary data.</text>
</comment>
<feature type="region of interest" description="Disordered" evidence="1">
    <location>
        <begin position="453"/>
        <end position="480"/>
    </location>
</feature>
<dbReference type="EMBL" id="FCOX02000002">
    <property type="protein sequence ID" value="SAK45977.1"/>
    <property type="molecule type" value="Genomic_DNA"/>
</dbReference>